<keyword evidence="5" id="KW-1185">Reference proteome</keyword>
<dbReference type="RefSeq" id="WP_007318627.1">
    <property type="nucleotide sequence ID" value="NZ_BAEH01000080.1"/>
</dbReference>
<feature type="region of interest" description="Disordered" evidence="1">
    <location>
        <begin position="1"/>
        <end position="21"/>
    </location>
</feature>
<dbReference type="STRING" id="1077974.GOEFS_080_00040"/>
<organism evidence="4 5">
    <name type="scientific">Gordonia effusa NBRC 100432</name>
    <dbReference type="NCBI Taxonomy" id="1077974"/>
    <lineage>
        <taxon>Bacteria</taxon>
        <taxon>Bacillati</taxon>
        <taxon>Actinomycetota</taxon>
        <taxon>Actinomycetes</taxon>
        <taxon>Mycobacteriales</taxon>
        <taxon>Gordoniaceae</taxon>
        <taxon>Gordonia</taxon>
    </lineage>
</organism>
<feature type="transmembrane region" description="Helical" evidence="2">
    <location>
        <begin position="134"/>
        <end position="161"/>
    </location>
</feature>
<keyword evidence="2" id="KW-0812">Transmembrane</keyword>
<keyword evidence="2" id="KW-0472">Membrane</keyword>
<evidence type="ECO:0000256" key="2">
    <source>
        <dbReference type="SAM" id="Phobius"/>
    </source>
</evidence>
<accession>H0R2J1</accession>
<name>H0R2J1_9ACTN</name>
<dbReference type="InterPro" id="IPR057169">
    <property type="entry name" value="DUF7847"/>
</dbReference>
<proteinExistence type="predicted"/>
<gene>
    <name evidence="4" type="ORF">GOEFS_080_00040</name>
</gene>
<feature type="domain" description="DUF7847" evidence="3">
    <location>
        <begin position="185"/>
        <end position="337"/>
    </location>
</feature>
<feature type="transmembrane region" description="Helical" evidence="2">
    <location>
        <begin position="318"/>
        <end position="344"/>
    </location>
</feature>
<dbReference type="OrthoDB" id="121140at2"/>
<reference evidence="4 5" key="1">
    <citation type="submission" date="2011-12" db="EMBL/GenBank/DDBJ databases">
        <title>Whole genome shotgun sequence of Gordonia effusa NBRC 100432.</title>
        <authorList>
            <person name="Yoshida I."/>
            <person name="Takarada H."/>
            <person name="Hosoyama A."/>
            <person name="Tsuchikane K."/>
            <person name="Katsumata H."/>
            <person name="Yamazaki S."/>
            <person name="Fujita N."/>
        </authorList>
    </citation>
    <scope>NUCLEOTIDE SEQUENCE [LARGE SCALE GENOMIC DNA]</scope>
    <source>
        <strain evidence="4 5">NBRC 100432</strain>
    </source>
</reference>
<evidence type="ECO:0000313" key="4">
    <source>
        <dbReference type="EMBL" id="GAB19292.1"/>
    </source>
</evidence>
<sequence>MTDSDPPVQGEPTPAAWIAPSAESALPPVESALPPGWTPIESPPIDYGLPRPSEIYGYQPPPSYANPLAAHKPGIIPLRPLTVGDVLNGSFTAVTTNLRAVAAISAVIALAGTLVTILTSVMTESVDVLDDNALGALGGITTFGFAAAVALSAILTGALAYPTSRAVEGRYPPIARCWKRIAPRLPAILVLAAIQFVLVALPFALLTAVFASATTVDSLSVVVLGIVIVLIAILALSVVWTFIAFALPITVLEKLGPIDSLRRSIVLVRPVFWRVFGILLLVGVIIGIAGSVLMTPADTIGSMLEEVAGGASATTAKIAVSTIMTAIVDFVTLPFLATNVTVLYTDTRIRLEGFDITLMTASDVTSKGAR</sequence>
<feature type="transmembrane region" description="Helical" evidence="2">
    <location>
        <begin position="219"/>
        <end position="250"/>
    </location>
</feature>
<evidence type="ECO:0000313" key="5">
    <source>
        <dbReference type="Proteomes" id="UP000035034"/>
    </source>
</evidence>
<dbReference type="EMBL" id="BAEH01000080">
    <property type="protein sequence ID" value="GAB19292.1"/>
    <property type="molecule type" value="Genomic_DNA"/>
</dbReference>
<dbReference type="Pfam" id="PF25231">
    <property type="entry name" value="DUF7847"/>
    <property type="match status" value="1"/>
</dbReference>
<dbReference type="AlphaFoldDB" id="H0R2J1"/>
<dbReference type="Proteomes" id="UP000035034">
    <property type="component" value="Unassembled WGS sequence"/>
</dbReference>
<evidence type="ECO:0000259" key="3">
    <source>
        <dbReference type="Pfam" id="PF25231"/>
    </source>
</evidence>
<evidence type="ECO:0000256" key="1">
    <source>
        <dbReference type="SAM" id="MobiDB-lite"/>
    </source>
</evidence>
<feature type="transmembrane region" description="Helical" evidence="2">
    <location>
        <begin position="100"/>
        <end position="122"/>
    </location>
</feature>
<comment type="caution">
    <text evidence="4">The sequence shown here is derived from an EMBL/GenBank/DDBJ whole genome shotgun (WGS) entry which is preliminary data.</text>
</comment>
<dbReference type="eggNOG" id="COG5180">
    <property type="taxonomic scope" value="Bacteria"/>
</dbReference>
<keyword evidence="2" id="KW-1133">Transmembrane helix</keyword>
<feature type="transmembrane region" description="Helical" evidence="2">
    <location>
        <begin position="271"/>
        <end position="294"/>
    </location>
</feature>
<feature type="transmembrane region" description="Helical" evidence="2">
    <location>
        <begin position="188"/>
        <end position="213"/>
    </location>
</feature>
<protein>
    <recommendedName>
        <fullName evidence="3">DUF7847 domain-containing protein</fullName>
    </recommendedName>
</protein>